<feature type="domain" description="Isochorismatase-like" evidence="2">
    <location>
        <begin position="24"/>
        <end position="191"/>
    </location>
</feature>
<evidence type="ECO:0000313" key="4">
    <source>
        <dbReference type="Proteomes" id="UP001500928"/>
    </source>
</evidence>
<name>A0ABP9CEA8_9PSEU</name>
<evidence type="ECO:0000259" key="2">
    <source>
        <dbReference type="Pfam" id="PF00857"/>
    </source>
</evidence>
<comment type="caution">
    <text evidence="3">The sequence shown here is derived from an EMBL/GenBank/DDBJ whole genome shotgun (WGS) entry which is preliminary data.</text>
</comment>
<dbReference type="Gene3D" id="3.40.50.850">
    <property type="entry name" value="Isochorismatase-like"/>
    <property type="match status" value="1"/>
</dbReference>
<dbReference type="Proteomes" id="UP001500928">
    <property type="component" value="Unassembled WGS sequence"/>
</dbReference>
<keyword evidence="1 3" id="KW-0378">Hydrolase</keyword>
<keyword evidence="4" id="KW-1185">Reference proteome</keyword>
<proteinExistence type="predicted"/>
<organism evidence="3 4">
    <name type="scientific">Actinomycetospora chlora</name>
    <dbReference type="NCBI Taxonomy" id="663608"/>
    <lineage>
        <taxon>Bacteria</taxon>
        <taxon>Bacillati</taxon>
        <taxon>Actinomycetota</taxon>
        <taxon>Actinomycetes</taxon>
        <taxon>Pseudonocardiales</taxon>
        <taxon>Pseudonocardiaceae</taxon>
        <taxon>Actinomycetospora</taxon>
    </lineage>
</organism>
<reference evidence="4" key="1">
    <citation type="journal article" date="2019" name="Int. J. Syst. Evol. Microbiol.">
        <title>The Global Catalogue of Microorganisms (GCM) 10K type strain sequencing project: providing services to taxonomists for standard genome sequencing and annotation.</title>
        <authorList>
            <consortium name="The Broad Institute Genomics Platform"/>
            <consortium name="The Broad Institute Genome Sequencing Center for Infectious Disease"/>
            <person name="Wu L."/>
            <person name="Ma J."/>
        </authorList>
    </citation>
    <scope>NUCLEOTIDE SEQUENCE [LARGE SCALE GENOMIC DNA]</scope>
    <source>
        <strain evidence="4">JCM 17979</strain>
    </source>
</reference>
<accession>A0ABP9CEA8</accession>
<evidence type="ECO:0000256" key="1">
    <source>
        <dbReference type="ARBA" id="ARBA00022801"/>
    </source>
</evidence>
<dbReference type="PANTHER" id="PTHR43540:SF15">
    <property type="entry name" value="BLR5631 PROTEIN"/>
    <property type="match status" value="1"/>
</dbReference>
<dbReference type="CDD" id="cd01014">
    <property type="entry name" value="nicotinamidase_related"/>
    <property type="match status" value="1"/>
</dbReference>
<dbReference type="SUPFAM" id="SSF52499">
    <property type="entry name" value="Isochorismatase-like hydrolases"/>
    <property type="match status" value="1"/>
</dbReference>
<dbReference type="InterPro" id="IPR000868">
    <property type="entry name" value="Isochorismatase-like_dom"/>
</dbReference>
<sequence length="199" mass="20544">MSTPSTTLRELTGLPASPAPLADSVLVMIDLQNTYTRGVMALEGVEPAIDEAAALLDRARSAGIPIVHVQHDAGEGTPYDVRDEIGAIVDRVAPREGEHRIVKNFPNSFVGTDLESHLRGKDATNLVLAGFMTHMCVNSTARGAFNAGFAPSVVAGATATRALPGPDGTVSASALQSASLAALSDMFAVVVPDATAIPD</sequence>
<dbReference type="GO" id="GO:0016787">
    <property type="term" value="F:hydrolase activity"/>
    <property type="evidence" value="ECO:0007669"/>
    <property type="project" value="UniProtKB-KW"/>
</dbReference>
<dbReference type="InterPro" id="IPR036380">
    <property type="entry name" value="Isochorismatase-like_sf"/>
</dbReference>
<dbReference type="Pfam" id="PF00857">
    <property type="entry name" value="Isochorismatase"/>
    <property type="match status" value="1"/>
</dbReference>
<protein>
    <submittedName>
        <fullName evidence="3">Cysteine hydrolase family protein</fullName>
    </submittedName>
</protein>
<gene>
    <name evidence="3" type="ORF">GCM10023200_52980</name>
</gene>
<dbReference type="EMBL" id="BAABHO010000062">
    <property type="protein sequence ID" value="GAA4808616.1"/>
    <property type="molecule type" value="Genomic_DNA"/>
</dbReference>
<dbReference type="InterPro" id="IPR050272">
    <property type="entry name" value="Isochorismatase-like_hydrls"/>
</dbReference>
<dbReference type="RefSeq" id="WP_345423127.1">
    <property type="nucleotide sequence ID" value="NZ_BAABHO010000062.1"/>
</dbReference>
<evidence type="ECO:0000313" key="3">
    <source>
        <dbReference type="EMBL" id="GAA4808616.1"/>
    </source>
</evidence>
<dbReference type="PANTHER" id="PTHR43540">
    <property type="entry name" value="PEROXYUREIDOACRYLATE/UREIDOACRYLATE AMIDOHYDROLASE-RELATED"/>
    <property type="match status" value="1"/>
</dbReference>